<dbReference type="EMBL" id="FOYL01000002">
    <property type="protein sequence ID" value="SFR04587.1"/>
    <property type="molecule type" value="Genomic_DNA"/>
</dbReference>
<dbReference type="AlphaFoldDB" id="A0A1I6DGQ4"/>
<dbReference type="Proteomes" id="UP000198583">
    <property type="component" value="Unassembled WGS sequence"/>
</dbReference>
<evidence type="ECO:0000313" key="1">
    <source>
        <dbReference type="EMBL" id="SFR04587.1"/>
    </source>
</evidence>
<organism evidence="1 2">
    <name type="scientific">Lentzea waywayandensis</name>
    <dbReference type="NCBI Taxonomy" id="84724"/>
    <lineage>
        <taxon>Bacteria</taxon>
        <taxon>Bacillati</taxon>
        <taxon>Actinomycetota</taxon>
        <taxon>Actinomycetes</taxon>
        <taxon>Pseudonocardiales</taxon>
        <taxon>Pseudonocardiaceae</taxon>
        <taxon>Lentzea</taxon>
    </lineage>
</organism>
<proteinExistence type="predicted"/>
<dbReference type="Gene3D" id="1.25.40.10">
    <property type="entry name" value="Tetratricopeptide repeat domain"/>
    <property type="match status" value="1"/>
</dbReference>
<dbReference type="RefSeq" id="WP_143138553.1">
    <property type="nucleotide sequence ID" value="NZ_FOYL01000002.1"/>
</dbReference>
<accession>A0A1I6DGQ4</accession>
<gene>
    <name evidence="1" type="ORF">SAMN04488564_102562</name>
</gene>
<dbReference type="InterPro" id="IPR011990">
    <property type="entry name" value="TPR-like_helical_dom_sf"/>
</dbReference>
<name>A0A1I6DGQ4_9PSEU</name>
<sequence length="527" mass="56617">MSVTVLSVESAWIPGVLADLRARHGKVRYYLSAGRPLWLKEEEGPADLTTALLRCHDEREARLRAEVRAVREWLAEGGKRAVVVELFGAPTHDDVRFLQECRMRLMRGEAQSVTVLRHIRGTLPAEGDEILAMLRLAGGSVPENEFRAWQAAHGWDDSLVHAVTSTRDGLRTYATPVVRPLPITPELAAEVVTSSRAPLSTAALLTDPVLALHAFTAGAAAEAAGQGRVLSRYAGNLYRRALQSGDIPHGAAASAYLAALVADRRRVSGTLAGLILGQAAKWDVEPAQQAMLAYSLGQLLAKDPDPAERSSAARCFAHARELDVPVTQVAASFNGAALALYRDRDLDGAVTSMRSALKLLEGHDTVADQQVQLLTNLAKLRRGTPEAMGLYRQAWGIADDVANATYVASDLVRVLLDAGEETEAEAVAVRLLDLFDRAADTNQASEKAVSAVCFRLADRRLAAGATTEAARWYLAAVSRMRRGAPDVVDAVLRNLGEQPEALLRERAAHAVVAEDLLALRGLLAGAA</sequence>
<keyword evidence="2" id="KW-1185">Reference proteome</keyword>
<evidence type="ECO:0000313" key="2">
    <source>
        <dbReference type="Proteomes" id="UP000198583"/>
    </source>
</evidence>
<protein>
    <recommendedName>
        <fullName evidence="3">Tetratricopeptide repeat-containing protein</fullName>
    </recommendedName>
</protein>
<reference evidence="2" key="1">
    <citation type="submission" date="2016-10" db="EMBL/GenBank/DDBJ databases">
        <authorList>
            <person name="Varghese N."/>
            <person name="Submissions S."/>
        </authorList>
    </citation>
    <scope>NUCLEOTIDE SEQUENCE [LARGE SCALE GENOMIC DNA]</scope>
    <source>
        <strain evidence="2">DSM 44232</strain>
    </source>
</reference>
<dbReference type="STRING" id="84724.SAMN04488564_102562"/>
<evidence type="ECO:0008006" key="3">
    <source>
        <dbReference type="Google" id="ProtNLM"/>
    </source>
</evidence>